<accession>A0A6J5NF73</accession>
<sequence>MQSPELKALIDACSQPRTMEQLRAVLNDMNLEQRVYNAVSRGLLRNVRKGGPRGEPGLFQRVEAAPAKPTAAPPSALRQPRFTDRGRALQSVWGSR</sequence>
<name>A0A6J5NF73_9CAUD</name>
<dbReference type="EMBL" id="LR796673">
    <property type="protein sequence ID" value="CAB4158380.1"/>
    <property type="molecule type" value="Genomic_DNA"/>
</dbReference>
<evidence type="ECO:0000313" key="2">
    <source>
        <dbReference type="EMBL" id="CAB4158380.1"/>
    </source>
</evidence>
<evidence type="ECO:0000256" key="1">
    <source>
        <dbReference type="SAM" id="MobiDB-lite"/>
    </source>
</evidence>
<gene>
    <name evidence="2" type="ORF">UFOVP703_7</name>
</gene>
<reference evidence="2" key="1">
    <citation type="submission" date="2020-04" db="EMBL/GenBank/DDBJ databases">
        <authorList>
            <person name="Chiriac C."/>
            <person name="Salcher M."/>
            <person name="Ghai R."/>
            <person name="Kavagutti S V."/>
        </authorList>
    </citation>
    <scope>NUCLEOTIDE SEQUENCE</scope>
</reference>
<organism evidence="2">
    <name type="scientific">uncultured Caudovirales phage</name>
    <dbReference type="NCBI Taxonomy" id="2100421"/>
    <lineage>
        <taxon>Viruses</taxon>
        <taxon>Duplodnaviria</taxon>
        <taxon>Heunggongvirae</taxon>
        <taxon>Uroviricota</taxon>
        <taxon>Caudoviricetes</taxon>
        <taxon>Peduoviridae</taxon>
        <taxon>Maltschvirus</taxon>
        <taxon>Maltschvirus maltsch</taxon>
    </lineage>
</organism>
<feature type="region of interest" description="Disordered" evidence="1">
    <location>
        <begin position="64"/>
        <end position="96"/>
    </location>
</feature>
<feature type="compositionally biased region" description="Low complexity" evidence="1">
    <location>
        <begin position="64"/>
        <end position="76"/>
    </location>
</feature>
<proteinExistence type="predicted"/>
<protein>
    <submittedName>
        <fullName evidence="2">Uncharacterized protein</fullName>
    </submittedName>
</protein>